<feature type="domain" description="Helix-turn-helix type 11" evidence="2">
    <location>
        <begin position="6"/>
        <end position="58"/>
    </location>
</feature>
<dbReference type="RefSeq" id="WP_022502887.1">
    <property type="nucleotide sequence ID" value="NZ_DAWCMB010000098.1"/>
</dbReference>
<gene>
    <name evidence="3" type="ORF">WMO14_08690</name>
</gene>
<dbReference type="InterPro" id="IPR026043">
    <property type="entry name" value="NadR"/>
</dbReference>
<protein>
    <submittedName>
        <fullName evidence="3">Transcription repressor NadR</fullName>
    </submittedName>
</protein>
<feature type="domain" description="3H" evidence="1">
    <location>
        <begin position="71"/>
        <end position="166"/>
    </location>
</feature>
<evidence type="ECO:0000313" key="4">
    <source>
        <dbReference type="Proteomes" id="UP001442364"/>
    </source>
</evidence>
<dbReference type="InterPro" id="IPR036388">
    <property type="entry name" value="WH-like_DNA-bd_sf"/>
</dbReference>
<organism evidence="3 4">
    <name type="scientific">[Lactobacillus] rogosae</name>
    <dbReference type="NCBI Taxonomy" id="706562"/>
    <lineage>
        <taxon>Bacteria</taxon>
        <taxon>Bacillati</taxon>
        <taxon>Bacillota</taxon>
        <taxon>Clostridia</taxon>
        <taxon>Lachnospirales</taxon>
        <taxon>Lachnospiraceae</taxon>
        <taxon>Lachnospira</taxon>
    </lineage>
</organism>
<dbReference type="InterPro" id="IPR013196">
    <property type="entry name" value="HTH_11"/>
</dbReference>
<dbReference type="Proteomes" id="UP001442364">
    <property type="component" value="Unassembled WGS sequence"/>
</dbReference>
<evidence type="ECO:0000259" key="1">
    <source>
        <dbReference type="Pfam" id="PF02829"/>
    </source>
</evidence>
<dbReference type="Pfam" id="PF02829">
    <property type="entry name" value="3H"/>
    <property type="match status" value="1"/>
</dbReference>
<keyword evidence="4" id="KW-1185">Reference proteome</keyword>
<dbReference type="EMBL" id="JBBMER010000006">
    <property type="protein sequence ID" value="MEQ2379955.1"/>
    <property type="molecule type" value="Genomic_DNA"/>
</dbReference>
<dbReference type="PANTHER" id="PTHR40068:SF1">
    <property type="entry name" value="TRANSCRIPTION REPRESSOR NIAR-RELATED"/>
    <property type="match status" value="1"/>
</dbReference>
<dbReference type="Gene3D" id="1.10.10.10">
    <property type="entry name" value="Winged helix-like DNA-binding domain superfamily/Winged helix DNA-binding domain"/>
    <property type="match status" value="1"/>
</dbReference>
<dbReference type="Gene3D" id="3.30.1340.20">
    <property type="entry name" value="3H domain"/>
    <property type="match status" value="1"/>
</dbReference>
<name>A0ABV1BWT1_9FIRM</name>
<dbReference type="InterPro" id="IPR035922">
    <property type="entry name" value="3H_dom_sf"/>
</dbReference>
<comment type="caution">
    <text evidence="3">The sequence shown here is derived from an EMBL/GenBank/DDBJ whole genome shotgun (WGS) entry which is preliminary data.</text>
</comment>
<evidence type="ECO:0000313" key="3">
    <source>
        <dbReference type="EMBL" id="MEQ2379955.1"/>
    </source>
</evidence>
<dbReference type="Pfam" id="PF08279">
    <property type="entry name" value="HTH_11"/>
    <property type="match status" value="1"/>
</dbReference>
<dbReference type="SUPFAM" id="SSF46785">
    <property type="entry name" value="Winged helix' DNA-binding domain"/>
    <property type="match status" value="1"/>
</dbReference>
<proteinExistence type="predicted"/>
<dbReference type="SUPFAM" id="SSF75500">
    <property type="entry name" value="Putative transcriptional regulator TM1602, C-terminal domain"/>
    <property type="match status" value="1"/>
</dbReference>
<dbReference type="InterPro" id="IPR004173">
    <property type="entry name" value="3H_domain"/>
</dbReference>
<reference evidence="3 4" key="1">
    <citation type="submission" date="2024-03" db="EMBL/GenBank/DDBJ databases">
        <title>Human intestinal bacterial collection.</title>
        <authorList>
            <person name="Pauvert C."/>
            <person name="Hitch T.C.A."/>
            <person name="Clavel T."/>
        </authorList>
    </citation>
    <scope>NUCLEOTIDE SEQUENCE [LARGE SCALE GENOMIC DNA]</scope>
    <source>
        <strain evidence="3 4">CLA-AA-H255</strain>
    </source>
</reference>
<sequence length="182" mass="20620">MNGEQRREKIIDILNSSSKPVSGVALASMLNVSRQVIVQDIALIRASDNEISSTNRGYVIRKKNEHTRIFKVVHTEADVEAELNSIVDMGGWVKDVFVYHKVYGVIKADLNLHSRRDIKDYMAEIGNGKSNLLMNVTSGYHYHTVIAPDEDTLDIIQEKLDKLGFLARLQEYEPVDFWSSKA</sequence>
<evidence type="ECO:0000259" key="2">
    <source>
        <dbReference type="Pfam" id="PF08279"/>
    </source>
</evidence>
<dbReference type="PANTHER" id="PTHR40068">
    <property type="entry name" value="TRANSCRIPTION REPRESSOR NIAR-RELATED"/>
    <property type="match status" value="1"/>
</dbReference>
<accession>A0ABV1BWT1</accession>
<dbReference type="InterPro" id="IPR036390">
    <property type="entry name" value="WH_DNA-bd_sf"/>
</dbReference>
<dbReference type="PIRSF" id="PIRSF037847">
    <property type="entry name" value="NiaR"/>
    <property type="match status" value="1"/>
</dbReference>